<sequence>MTPITSVNWLKQNIHDPALVILDAGTDPSDTKIIPGARVFDLKHNFQRKNSPYPNTYPLPEQFELECQKLGIQSSSKIIIYDHKGVYTSPRVWWLFQLMGHTNVSVLDGGLPAWEEAGFKISIAKKEITWKTGDFKAHFQPNWVKHFEDIQQHVDQQKFKLIDARSSGRFMGTAPEPREGLRSGAIPHTINIPYTTVLENGKFKSIDKLTPLFKEIMHEGSKTVFTCGSGITACIILLASELVYQGEKAVYDGSWTEWALHTK</sequence>
<dbReference type="SMART" id="SM00450">
    <property type="entry name" value="RHOD"/>
    <property type="match status" value="2"/>
</dbReference>
<proteinExistence type="predicted"/>
<name>A0A2W1N420_9FLAO</name>
<dbReference type="FunFam" id="3.40.250.10:FF:000001">
    <property type="entry name" value="Sulfurtransferase"/>
    <property type="match status" value="1"/>
</dbReference>
<comment type="caution">
    <text evidence="4">The sequence shown here is derived from an EMBL/GenBank/DDBJ whole genome shotgun (WGS) entry which is preliminary data.</text>
</comment>
<dbReference type="OrthoDB" id="9770030at2"/>
<evidence type="ECO:0000256" key="1">
    <source>
        <dbReference type="ARBA" id="ARBA00022679"/>
    </source>
</evidence>
<gene>
    <name evidence="4" type="ORF">DNU06_04055</name>
</gene>
<dbReference type="Pfam" id="PF00581">
    <property type="entry name" value="Rhodanese"/>
    <property type="match status" value="2"/>
</dbReference>
<keyword evidence="2" id="KW-0677">Repeat</keyword>
<dbReference type="InterPro" id="IPR036873">
    <property type="entry name" value="Rhodanese-like_dom_sf"/>
</dbReference>
<dbReference type="EMBL" id="QKSB01000002">
    <property type="protein sequence ID" value="PZE17801.1"/>
    <property type="molecule type" value="Genomic_DNA"/>
</dbReference>
<dbReference type="PANTHER" id="PTHR11364">
    <property type="entry name" value="THIOSULFATE SULFERTANSFERASE"/>
    <property type="match status" value="1"/>
</dbReference>
<dbReference type="PANTHER" id="PTHR11364:SF27">
    <property type="entry name" value="SULFURTRANSFERASE"/>
    <property type="match status" value="1"/>
</dbReference>
<evidence type="ECO:0000259" key="3">
    <source>
        <dbReference type="PROSITE" id="PS50206"/>
    </source>
</evidence>
<organism evidence="4 5">
    <name type="scientific">Putridiphycobacter roseus</name>
    <dbReference type="NCBI Taxonomy" id="2219161"/>
    <lineage>
        <taxon>Bacteria</taxon>
        <taxon>Pseudomonadati</taxon>
        <taxon>Bacteroidota</taxon>
        <taxon>Flavobacteriia</taxon>
        <taxon>Flavobacteriales</taxon>
        <taxon>Crocinitomicaceae</taxon>
        <taxon>Putridiphycobacter</taxon>
    </lineage>
</organism>
<accession>A0A2W1N420</accession>
<dbReference type="SUPFAM" id="SSF52821">
    <property type="entry name" value="Rhodanese/Cell cycle control phosphatase"/>
    <property type="match status" value="2"/>
</dbReference>
<protein>
    <submittedName>
        <fullName evidence="4">Sulfurtransferase</fullName>
    </submittedName>
</protein>
<evidence type="ECO:0000313" key="5">
    <source>
        <dbReference type="Proteomes" id="UP000249248"/>
    </source>
</evidence>
<keyword evidence="1 4" id="KW-0808">Transferase</keyword>
<dbReference type="RefSeq" id="WP_111061952.1">
    <property type="nucleotide sequence ID" value="NZ_JBHUCU010000002.1"/>
</dbReference>
<evidence type="ECO:0000313" key="4">
    <source>
        <dbReference type="EMBL" id="PZE17801.1"/>
    </source>
</evidence>
<dbReference type="Proteomes" id="UP000249248">
    <property type="component" value="Unassembled WGS sequence"/>
</dbReference>
<dbReference type="PROSITE" id="PS50206">
    <property type="entry name" value="RHODANESE_3"/>
    <property type="match status" value="2"/>
</dbReference>
<dbReference type="InterPro" id="IPR001763">
    <property type="entry name" value="Rhodanese-like_dom"/>
</dbReference>
<evidence type="ECO:0000256" key="2">
    <source>
        <dbReference type="ARBA" id="ARBA00022737"/>
    </source>
</evidence>
<feature type="domain" description="Rhodanese" evidence="3">
    <location>
        <begin position="155"/>
        <end position="263"/>
    </location>
</feature>
<dbReference type="GO" id="GO:0004792">
    <property type="term" value="F:thiosulfate-cyanide sulfurtransferase activity"/>
    <property type="evidence" value="ECO:0007669"/>
    <property type="project" value="TreeGrafter"/>
</dbReference>
<dbReference type="CDD" id="cd01448">
    <property type="entry name" value="TST_Repeat_1"/>
    <property type="match status" value="1"/>
</dbReference>
<dbReference type="InterPro" id="IPR045078">
    <property type="entry name" value="TST/MPST-like"/>
</dbReference>
<keyword evidence="5" id="KW-1185">Reference proteome</keyword>
<dbReference type="AlphaFoldDB" id="A0A2W1N420"/>
<feature type="domain" description="Rhodanese" evidence="3">
    <location>
        <begin position="15"/>
        <end position="123"/>
    </location>
</feature>
<reference evidence="4 5" key="1">
    <citation type="submission" date="2018-06" db="EMBL/GenBank/DDBJ databases">
        <title>The draft genome sequence of Crocinitomix sp. SM1701.</title>
        <authorList>
            <person name="Zhang X."/>
        </authorList>
    </citation>
    <scope>NUCLEOTIDE SEQUENCE [LARGE SCALE GENOMIC DNA]</scope>
    <source>
        <strain evidence="4 5">SM1701</strain>
    </source>
</reference>
<dbReference type="CDD" id="cd01449">
    <property type="entry name" value="TST_Repeat_2"/>
    <property type="match status" value="1"/>
</dbReference>
<dbReference type="Gene3D" id="3.40.250.10">
    <property type="entry name" value="Rhodanese-like domain"/>
    <property type="match status" value="2"/>
</dbReference>